<dbReference type="AlphaFoldDB" id="A0AAD7I9V7"/>
<comment type="caution">
    <text evidence="2">The sequence shown here is derived from an EMBL/GenBank/DDBJ whole genome shotgun (WGS) entry which is preliminary data.</text>
</comment>
<evidence type="ECO:0000313" key="3">
    <source>
        <dbReference type="Proteomes" id="UP001215280"/>
    </source>
</evidence>
<sequence>MSPTVSSTKSPQITSPSTLAPPLNLNGTNTANPFATSSNNNTLGTRSIGASLKAFSECALKRVKLDPATESKYKLDERDTLQTLWMLELTDKVNKLHQDTAATWEPSTALQKAGRKNIYSALLLPNIHLYSGNVDEVILHAMRHAEIPEVPVEGGIGSDEFLAWLGRDITLACSSIKKTIGENMKTNHVPLTLGLLMRIALLCRLVGMNHSVNTFCNNVDEELEVFAQNGPDEFVENLETLYELDIKANGDPSKVQNNHTIQSFNDPNLTCPSWLKHLHSFAPQVKRAQKGKGRAARNKKRKRTASDVGEGDATAAAVQDNGGNNEAEQGGGEGDENGGAEYS</sequence>
<gene>
    <name evidence="2" type="ORF">DFH07DRAFT_966542</name>
</gene>
<accession>A0AAD7I9V7</accession>
<feature type="region of interest" description="Disordered" evidence="1">
    <location>
        <begin position="1"/>
        <end position="42"/>
    </location>
</feature>
<feature type="compositionally biased region" description="Low complexity" evidence="1">
    <location>
        <begin position="319"/>
        <end position="328"/>
    </location>
</feature>
<feature type="compositionally biased region" description="Basic residues" evidence="1">
    <location>
        <begin position="287"/>
        <end position="303"/>
    </location>
</feature>
<reference evidence="2" key="1">
    <citation type="submission" date="2023-03" db="EMBL/GenBank/DDBJ databases">
        <title>Massive genome expansion in bonnet fungi (Mycena s.s.) driven by repeated elements and novel gene families across ecological guilds.</title>
        <authorList>
            <consortium name="Lawrence Berkeley National Laboratory"/>
            <person name="Harder C.B."/>
            <person name="Miyauchi S."/>
            <person name="Viragh M."/>
            <person name="Kuo A."/>
            <person name="Thoen E."/>
            <person name="Andreopoulos B."/>
            <person name="Lu D."/>
            <person name="Skrede I."/>
            <person name="Drula E."/>
            <person name="Henrissat B."/>
            <person name="Morin E."/>
            <person name="Kohler A."/>
            <person name="Barry K."/>
            <person name="LaButti K."/>
            <person name="Morin E."/>
            <person name="Salamov A."/>
            <person name="Lipzen A."/>
            <person name="Mereny Z."/>
            <person name="Hegedus B."/>
            <person name="Baldrian P."/>
            <person name="Stursova M."/>
            <person name="Weitz H."/>
            <person name="Taylor A."/>
            <person name="Grigoriev I.V."/>
            <person name="Nagy L.G."/>
            <person name="Martin F."/>
            <person name="Kauserud H."/>
        </authorList>
    </citation>
    <scope>NUCLEOTIDE SEQUENCE</scope>
    <source>
        <strain evidence="2">CBHHK188m</strain>
    </source>
</reference>
<feature type="compositionally biased region" description="Acidic residues" evidence="1">
    <location>
        <begin position="333"/>
        <end position="343"/>
    </location>
</feature>
<evidence type="ECO:0000256" key="1">
    <source>
        <dbReference type="SAM" id="MobiDB-lite"/>
    </source>
</evidence>
<organism evidence="2 3">
    <name type="scientific">Mycena maculata</name>
    <dbReference type="NCBI Taxonomy" id="230809"/>
    <lineage>
        <taxon>Eukaryota</taxon>
        <taxon>Fungi</taxon>
        <taxon>Dikarya</taxon>
        <taxon>Basidiomycota</taxon>
        <taxon>Agaricomycotina</taxon>
        <taxon>Agaricomycetes</taxon>
        <taxon>Agaricomycetidae</taxon>
        <taxon>Agaricales</taxon>
        <taxon>Marasmiineae</taxon>
        <taxon>Mycenaceae</taxon>
        <taxon>Mycena</taxon>
    </lineage>
</organism>
<dbReference type="EMBL" id="JARJLG010000144">
    <property type="protein sequence ID" value="KAJ7737249.1"/>
    <property type="molecule type" value="Genomic_DNA"/>
</dbReference>
<name>A0AAD7I9V7_9AGAR</name>
<dbReference type="Proteomes" id="UP001215280">
    <property type="component" value="Unassembled WGS sequence"/>
</dbReference>
<keyword evidence="3" id="KW-1185">Reference proteome</keyword>
<feature type="region of interest" description="Disordered" evidence="1">
    <location>
        <begin position="285"/>
        <end position="343"/>
    </location>
</feature>
<protein>
    <submittedName>
        <fullName evidence="2">Uncharacterized protein</fullName>
    </submittedName>
</protein>
<feature type="compositionally biased region" description="Polar residues" evidence="1">
    <location>
        <begin position="25"/>
        <end position="42"/>
    </location>
</feature>
<feature type="compositionally biased region" description="Polar residues" evidence="1">
    <location>
        <begin position="1"/>
        <end position="18"/>
    </location>
</feature>
<evidence type="ECO:0000313" key="2">
    <source>
        <dbReference type="EMBL" id="KAJ7737249.1"/>
    </source>
</evidence>
<proteinExistence type="predicted"/>